<keyword evidence="1" id="KW-0472">Membrane</keyword>
<dbReference type="RefSeq" id="WP_092436687.1">
    <property type="nucleotide sequence ID" value="NZ_FMYP01000014.1"/>
</dbReference>
<proteinExistence type="predicted"/>
<dbReference type="OrthoDB" id="983148at2"/>
<evidence type="ECO:0000313" key="3">
    <source>
        <dbReference type="Proteomes" id="UP000199452"/>
    </source>
</evidence>
<organism evidence="2 3">
    <name type="scientific">Williamwhitmania taraxaci</name>
    <dbReference type="NCBI Taxonomy" id="1640674"/>
    <lineage>
        <taxon>Bacteria</taxon>
        <taxon>Pseudomonadati</taxon>
        <taxon>Bacteroidota</taxon>
        <taxon>Bacteroidia</taxon>
        <taxon>Bacteroidales</taxon>
        <taxon>Williamwhitmaniaceae</taxon>
        <taxon>Williamwhitmania</taxon>
    </lineage>
</organism>
<feature type="transmembrane region" description="Helical" evidence="1">
    <location>
        <begin position="84"/>
        <end position="106"/>
    </location>
</feature>
<name>A0A1G6I0L8_9BACT</name>
<keyword evidence="1" id="KW-0812">Transmembrane</keyword>
<protein>
    <submittedName>
        <fullName evidence="2">Uncharacterized protein</fullName>
    </submittedName>
</protein>
<reference evidence="2 3" key="1">
    <citation type="submission" date="2016-09" db="EMBL/GenBank/DDBJ databases">
        <authorList>
            <person name="Capua I."/>
            <person name="De Benedictis P."/>
            <person name="Joannis T."/>
            <person name="Lombin L.H."/>
            <person name="Cattoli G."/>
        </authorList>
    </citation>
    <scope>NUCLEOTIDE SEQUENCE [LARGE SCALE GENOMIC DNA]</scope>
    <source>
        <strain evidence="2 3">A7P-90m</strain>
    </source>
</reference>
<accession>A0A1G6I0L8</accession>
<dbReference type="EMBL" id="FMYP01000014">
    <property type="protein sequence ID" value="SDC00097.1"/>
    <property type="molecule type" value="Genomic_DNA"/>
</dbReference>
<dbReference type="AlphaFoldDB" id="A0A1G6I0L8"/>
<feature type="transmembrane region" description="Helical" evidence="1">
    <location>
        <begin position="50"/>
        <end position="72"/>
    </location>
</feature>
<evidence type="ECO:0000256" key="1">
    <source>
        <dbReference type="SAM" id="Phobius"/>
    </source>
</evidence>
<dbReference type="Proteomes" id="UP000199452">
    <property type="component" value="Unassembled WGS sequence"/>
</dbReference>
<keyword evidence="1" id="KW-1133">Transmembrane helix</keyword>
<sequence length="151" mass="17206">MSGRYPYECDQFGVSGSGIHLLRSGYSYKTLDFTKVDFMVIKKGKELKQWMLVLLIALLLLAFVGLDMFWLWGELTNGLPGLIFVERLLIPFLPLVLGVYMLIIALRTTTIMQVSAEGKVFHLSLYPFVKRGSFGHFCRFVKEVYPSVTIV</sequence>
<gene>
    <name evidence="2" type="ORF">SAMN05216323_101418</name>
</gene>
<keyword evidence="3" id="KW-1185">Reference proteome</keyword>
<evidence type="ECO:0000313" key="2">
    <source>
        <dbReference type="EMBL" id="SDC00097.1"/>
    </source>
</evidence>